<dbReference type="GeneID" id="111601631"/>
<keyword evidence="2" id="KW-0812">Transmembrane</keyword>
<organism evidence="3 4">
    <name type="scientific">Drosophila hydei</name>
    <name type="common">Fruit fly</name>
    <dbReference type="NCBI Taxonomy" id="7224"/>
    <lineage>
        <taxon>Eukaryota</taxon>
        <taxon>Metazoa</taxon>
        <taxon>Ecdysozoa</taxon>
        <taxon>Arthropoda</taxon>
        <taxon>Hexapoda</taxon>
        <taxon>Insecta</taxon>
        <taxon>Pterygota</taxon>
        <taxon>Neoptera</taxon>
        <taxon>Endopterygota</taxon>
        <taxon>Diptera</taxon>
        <taxon>Brachycera</taxon>
        <taxon>Muscomorpha</taxon>
        <taxon>Ephydroidea</taxon>
        <taxon>Drosophilidae</taxon>
        <taxon>Drosophila</taxon>
    </lineage>
</organism>
<keyword evidence="2" id="KW-0472">Membrane</keyword>
<sequence length="139" mass="16107">MSEYLNICLNAILKYLKVSPGKRDAIQVSVARKAPRPMPSIRKRARAYMSKQICKFNEERAKQRASRRKAKHTQTDRQEELHWLQDMMPSMPELESLPIIECARNAYFSEQLQSILSVALVTCGFLISFYICLDVLKNL</sequence>
<evidence type="ECO:0000313" key="3">
    <source>
        <dbReference type="Proteomes" id="UP000504633"/>
    </source>
</evidence>
<proteinExistence type="predicted"/>
<gene>
    <name evidence="4" type="primary">LOC111601631</name>
</gene>
<feature type="transmembrane region" description="Helical" evidence="2">
    <location>
        <begin position="115"/>
        <end position="136"/>
    </location>
</feature>
<dbReference type="AlphaFoldDB" id="A0A6J1M6Q9"/>
<reference evidence="4" key="1">
    <citation type="submission" date="2025-08" db="UniProtKB">
        <authorList>
            <consortium name="RefSeq"/>
        </authorList>
    </citation>
    <scope>IDENTIFICATION</scope>
    <source>
        <strain evidence="4">15085-1641.00</strain>
        <tissue evidence="4">Whole body</tissue>
    </source>
</reference>
<keyword evidence="3" id="KW-1185">Reference proteome</keyword>
<feature type="region of interest" description="Disordered" evidence="1">
    <location>
        <begin position="59"/>
        <end position="78"/>
    </location>
</feature>
<dbReference type="KEGG" id="dhe:111601631"/>
<evidence type="ECO:0000313" key="4">
    <source>
        <dbReference type="RefSeq" id="XP_023174066.2"/>
    </source>
</evidence>
<protein>
    <submittedName>
        <fullName evidence="4">Uncharacterized protein LOC111601631 isoform X1</fullName>
    </submittedName>
</protein>
<evidence type="ECO:0000256" key="2">
    <source>
        <dbReference type="SAM" id="Phobius"/>
    </source>
</evidence>
<dbReference type="Proteomes" id="UP000504633">
    <property type="component" value="Unplaced"/>
</dbReference>
<feature type="compositionally biased region" description="Basic residues" evidence="1">
    <location>
        <begin position="63"/>
        <end position="72"/>
    </location>
</feature>
<name>A0A6J1M6Q9_DROHY</name>
<evidence type="ECO:0000256" key="1">
    <source>
        <dbReference type="SAM" id="MobiDB-lite"/>
    </source>
</evidence>
<keyword evidence="2" id="KW-1133">Transmembrane helix</keyword>
<accession>A0A6J1M6Q9</accession>
<dbReference type="RefSeq" id="XP_023174066.2">
    <property type="nucleotide sequence ID" value="XM_023318298.2"/>
</dbReference>